<evidence type="ECO:0000256" key="5">
    <source>
        <dbReference type="ARBA" id="ARBA00023016"/>
    </source>
</evidence>
<evidence type="ECO:0000256" key="6">
    <source>
        <dbReference type="ARBA" id="ARBA00023186"/>
    </source>
</evidence>
<comment type="caution">
    <text evidence="11">The sequence shown here is derived from an EMBL/GenBank/DDBJ whole genome shotgun (WGS) entry which is preliminary data.</text>
</comment>
<dbReference type="Pfam" id="PF01025">
    <property type="entry name" value="GrpE"/>
    <property type="match status" value="1"/>
</dbReference>
<dbReference type="OrthoDB" id="201635at2759"/>
<protein>
    <recommendedName>
        <fullName evidence="7">GrpE protein homolog</fullName>
    </recommendedName>
</protein>
<dbReference type="SUPFAM" id="SSF58014">
    <property type="entry name" value="Coiled-coil domain of nucleotide exchange factor GrpE"/>
    <property type="match status" value="1"/>
</dbReference>
<dbReference type="EMBL" id="BEGY01000060">
    <property type="protein sequence ID" value="GAX81060.1"/>
    <property type="molecule type" value="Genomic_DNA"/>
</dbReference>
<comment type="subcellular location">
    <subcellularLocation>
        <location evidence="1">Cytoplasm</location>
    </subcellularLocation>
    <subcellularLocation>
        <location evidence="7">Mitochondrion matrix</location>
    </subcellularLocation>
</comment>
<dbReference type="InterPro" id="IPR013805">
    <property type="entry name" value="GrpE_CC"/>
</dbReference>
<keyword evidence="9" id="KW-0175">Coiled coil</keyword>
<dbReference type="FunFam" id="2.30.22.10:FF:000001">
    <property type="entry name" value="Protein GrpE"/>
    <property type="match status" value="1"/>
</dbReference>
<dbReference type="SUPFAM" id="SSF51064">
    <property type="entry name" value="Head domain of nucleotide exchange factor GrpE"/>
    <property type="match status" value="1"/>
</dbReference>
<reference evidence="11 12" key="1">
    <citation type="submission" date="2017-08" db="EMBL/GenBank/DDBJ databases">
        <title>Acidophilic green algal genome provides insights into adaptation to an acidic environment.</title>
        <authorList>
            <person name="Hirooka S."/>
            <person name="Hirose Y."/>
            <person name="Kanesaki Y."/>
            <person name="Higuchi S."/>
            <person name="Fujiwara T."/>
            <person name="Onuma R."/>
            <person name="Era A."/>
            <person name="Ohbayashi R."/>
            <person name="Uzuka A."/>
            <person name="Nozaki H."/>
            <person name="Yoshikawa H."/>
            <person name="Miyagishima S.Y."/>
        </authorList>
    </citation>
    <scope>NUCLEOTIDE SEQUENCE [LARGE SCALE GENOMIC DNA]</scope>
    <source>
        <strain evidence="11 12">NIES-2499</strain>
    </source>
</reference>
<dbReference type="PROSITE" id="PS01071">
    <property type="entry name" value="GRPE"/>
    <property type="match status" value="1"/>
</dbReference>
<dbReference type="CDD" id="cd00446">
    <property type="entry name" value="GrpE"/>
    <property type="match status" value="1"/>
</dbReference>
<evidence type="ECO:0000256" key="9">
    <source>
        <dbReference type="SAM" id="Coils"/>
    </source>
</evidence>
<evidence type="ECO:0000256" key="8">
    <source>
        <dbReference type="RuleBase" id="RU004478"/>
    </source>
</evidence>
<dbReference type="Proteomes" id="UP000232323">
    <property type="component" value="Unassembled WGS sequence"/>
</dbReference>
<gene>
    <name evidence="11" type="ORF">CEUSTIGMA_g8495.t1</name>
</gene>
<dbReference type="GO" id="GO:0042803">
    <property type="term" value="F:protein homodimerization activity"/>
    <property type="evidence" value="ECO:0007669"/>
    <property type="project" value="InterPro"/>
</dbReference>
<dbReference type="PRINTS" id="PR00773">
    <property type="entry name" value="GRPEPROTEIN"/>
</dbReference>
<comment type="subunit">
    <text evidence="3">Homodimer.</text>
</comment>
<keyword evidence="7" id="KW-0496">Mitochondrion</keyword>
<sequence>MYVLQYGRASSVIKTSKPNVCVSAVRPARLSCSSRLSSIRRTIVCVAEGAAQQDITEEASANEAADNLSSQDSAVESPIAEDQSDLSPMDRAWLALEAENLNRSALESAMSELAAEMARLQDSAAAAETRALTLEATMATAKDQLLRLNADFDNFRRRTRDEKDQLAVSVRGDVVTSLLPVVDNFELARTQVKAESEAEQKINNSYQSLYKQFVDFLRGLGVEAVPTVGTPFDPNLHEAIMKEPNAEVEDGTVLMEFRKGFKIGDKLLRPAMVKVSVNEEGPVVTASSSEE</sequence>
<dbReference type="NCBIfam" id="NF010741">
    <property type="entry name" value="PRK14143.1"/>
    <property type="match status" value="1"/>
</dbReference>
<feature type="coiled-coil region" evidence="9">
    <location>
        <begin position="96"/>
        <end position="158"/>
    </location>
</feature>
<accession>A0A250XE68</accession>
<dbReference type="InterPro" id="IPR009012">
    <property type="entry name" value="GrpE_head"/>
</dbReference>
<dbReference type="InterPro" id="IPR000740">
    <property type="entry name" value="GrpE"/>
</dbReference>
<dbReference type="GO" id="GO:0006457">
    <property type="term" value="P:protein folding"/>
    <property type="evidence" value="ECO:0007669"/>
    <property type="project" value="InterPro"/>
</dbReference>
<dbReference type="Gene3D" id="2.30.22.10">
    <property type="entry name" value="Head domain of nucleotide exchange factor GrpE"/>
    <property type="match status" value="1"/>
</dbReference>
<keyword evidence="5" id="KW-0346">Stress response</keyword>
<feature type="region of interest" description="Disordered" evidence="10">
    <location>
        <begin position="58"/>
        <end position="86"/>
    </location>
</feature>
<evidence type="ECO:0000256" key="10">
    <source>
        <dbReference type="SAM" id="MobiDB-lite"/>
    </source>
</evidence>
<dbReference type="NCBIfam" id="NF010738">
    <property type="entry name" value="PRK14140.1"/>
    <property type="match status" value="1"/>
</dbReference>
<comment type="function">
    <text evidence="7">Essential component of the PAM complex, a complex required for the translocation of transit peptide-containing proteins from the inner membrane into the mitochondrial matrix in an ATP-dependent manner.</text>
</comment>
<proteinExistence type="inferred from homology"/>
<evidence type="ECO:0000256" key="7">
    <source>
        <dbReference type="RuleBase" id="RU000640"/>
    </source>
</evidence>
<dbReference type="STRING" id="1157962.A0A250XE68"/>
<dbReference type="PANTHER" id="PTHR21237">
    <property type="entry name" value="GRPE PROTEIN"/>
    <property type="match status" value="1"/>
</dbReference>
<keyword evidence="12" id="KW-1185">Reference proteome</keyword>
<dbReference type="GO" id="GO:0005759">
    <property type="term" value="C:mitochondrial matrix"/>
    <property type="evidence" value="ECO:0007669"/>
    <property type="project" value="UniProtKB-SubCell"/>
</dbReference>
<dbReference type="AlphaFoldDB" id="A0A250XE68"/>
<dbReference type="GO" id="GO:0000774">
    <property type="term" value="F:adenyl-nucleotide exchange factor activity"/>
    <property type="evidence" value="ECO:0007669"/>
    <property type="project" value="InterPro"/>
</dbReference>
<evidence type="ECO:0000256" key="3">
    <source>
        <dbReference type="ARBA" id="ARBA00011738"/>
    </source>
</evidence>
<dbReference type="HAMAP" id="MF_01151">
    <property type="entry name" value="GrpE"/>
    <property type="match status" value="1"/>
</dbReference>
<evidence type="ECO:0000256" key="4">
    <source>
        <dbReference type="ARBA" id="ARBA00022490"/>
    </source>
</evidence>
<dbReference type="GO" id="GO:0051087">
    <property type="term" value="F:protein-folding chaperone binding"/>
    <property type="evidence" value="ECO:0007669"/>
    <property type="project" value="InterPro"/>
</dbReference>
<keyword evidence="6 7" id="KW-0143">Chaperone</keyword>
<dbReference type="GO" id="GO:0051082">
    <property type="term" value="F:unfolded protein binding"/>
    <property type="evidence" value="ECO:0007669"/>
    <property type="project" value="TreeGrafter"/>
</dbReference>
<evidence type="ECO:0000256" key="1">
    <source>
        <dbReference type="ARBA" id="ARBA00004496"/>
    </source>
</evidence>
<organism evidence="11 12">
    <name type="scientific">Chlamydomonas eustigma</name>
    <dbReference type="NCBI Taxonomy" id="1157962"/>
    <lineage>
        <taxon>Eukaryota</taxon>
        <taxon>Viridiplantae</taxon>
        <taxon>Chlorophyta</taxon>
        <taxon>core chlorophytes</taxon>
        <taxon>Chlorophyceae</taxon>
        <taxon>CS clade</taxon>
        <taxon>Chlamydomonadales</taxon>
        <taxon>Chlamydomonadaceae</taxon>
        <taxon>Chlamydomonas</taxon>
    </lineage>
</organism>
<evidence type="ECO:0000313" key="11">
    <source>
        <dbReference type="EMBL" id="GAX81060.1"/>
    </source>
</evidence>
<dbReference type="Gene3D" id="3.90.20.20">
    <property type="match status" value="1"/>
</dbReference>
<dbReference type="PANTHER" id="PTHR21237:SF40">
    <property type="entry name" value="CELL CYCLE AND APOPTOSIS REGULATOR PROTEIN 2"/>
    <property type="match status" value="1"/>
</dbReference>
<evidence type="ECO:0000256" key="2">
    <source>
        <dbReference type="ARBA" id="ARBA00009054"/>
    </source>
</evidence>
<comment type="similarity">
    <text evidence="2 8">Belongs to the GrpE family.</text>
</comment>
<evidence type="ECO:0000313" key="12">
    <source>
        <dbReference type="Proteomes" id="UP000232323"/>
    </source>
</evidence>
<keyword evidence="4" id="KW-0963">Cytoplasm</keyword>
<name>A0A250XE68_9CHLO</name>